<dbReference type="EMBL" id="PHQY01000321">
    <property type="protein sequence ID" value="PJO44979.1"/>
    <property type="molecule type" value="Genomic_DNA"/>
</dbReference>
<sequence>MAKLYIERAGILKKFTFILIIIVIICIVFSKKIFSIDHSASKSNLYVNVFDPKSLKFNFYQFDQNQNKSTLLFSKETADYTAFAYSELNNKLYFADGISDHTIQLFENDLITNQMKQLTTEFNNVDFIQIDKEQKIILMRVLLRDEFRNFHIATYNLQTKKIQIWDEENKDRSVLDFNYNPNNNQLIVVTFSENEDQKKITEANKNQTKLQPIKYSLDVYDIEGRKKKHIANVERFISGASLASDANSVIISYDEAVDSPISHVVEIDIQSKKVKSLLDSSGIYSKIRAVKYDENKNGFYFLSSMINENKRYSILEIPKESVLSYYDFKKNKANTVWRAEKSVIVNYSAKHF</sequence>
<dbReference type="AlphaFoldDB" id="A0A2M9QA95"/>
<comment type="caution">
    <text evidence="2">The sequence shown here is derived from an EMBL/GenBank/DDBJ whole genome shotgun (WGS) entry which is preliminary data.</text>
</comment>
<keyword evidence="1" id="KW-0472">Membrane</keyword>
<dbReference type="RefSeq" id="WP_100541925.1">
    <property type="nucleotide sequence ID" value="NZ_CP158849.1"/>
</dbReference>
<organism evidence="2 3">
    <name type="scientific">Lysinibacillus xylanilyticus</name>
    <dbReference type="NCBI Taxonomy" id="582475"/>
    <lineage>
        <taxon>Bacteria</taxon>
        <taxon>Bacillati</taxon>
        <taxon>Bacillota</taxon>
        <taxon>Bacilli</taxon>
        <taxon>Bacillales</taxon>
        <taxon>Bacillaceae</taxon>
        <taxon>Lysinibacillus</taxon>
    </lineage>
</organism>
<protein>
    <submittedName>
        <fullName evidence="2">Uncharacterized protein</fullName>
    </submittedName>
</protein>
<reference evidence="2 3" key="1">
    <citation type="submission" date="2017-11" db="EMBL/GenBank/DDBJ databases">
        <title>Bacterial isolate from king chilli rhizosphere.</title>
        <authorList>
            <person name="Takhelmayum P."/>
            <person name="Sarangthem I."/>
        </authorList>
    </citation>
    <scope>NUCLEOTIDE SEQUENCE [LARGE SCALE GENOMIC DNA]</scope>
    <source>
        <strain evidence="3">t26</strain>
    </source>
</reference>
<name>A0A2M9QA95_9BACI</name>
<dbReference type="STRING" id="582475.ACZ11_08820"/>
<evidence type="ECO:0000256" key="1">
    <source>
        <dbReference type="SAM" id="Phobius"/>
    </source>
</evidence>
<accession>A0A2M9QA95</accession>
<dbReference type="Proteomes" id="UP000232101">
    <property type="component" value="Unassembled WGS sequence"/>
</dbReference>
<keyword evidence="1" id="KW-0812">Transmembrane</keyword>
<evidence type="ECO:0000313" key="2">
    <source>
        <dbReference type="EMBL" id="PJO44979.1"/>
    </source>
</evidence>
<feature type="transmembrane region" description="Helical" evidence="1">
    <location>
        <begin position="12"/>
        <end position="30"/>
    </location>
</feature>
<proteinExistence type="predicted"/>
<keyword evidence="1" id="KW-1133">Transmembrane helix</keyword>
<gene>
    <name evidence="2" type="ORF">CWD94_02840</name>
</gene>
<evidence type="ECO:0000313" key="3">
    <source>
        <dbReference type="Proteomes" id="UP000232101"/>
    </source>
</evidence>
<dbReference type="SUPFAM" id="SSF82171">
    <property type="entry name" value="DPP6 N-terminal domain-like"/>
    <property type="match status" value="1"/>
</dbReference>